<evidence type="ECO:0000313" key="2">
    <source>
        <dbReference type="Proteomes" id="UP000286287"/>
    </source>
</evidence>
<reference evidence="1 2" key="1">
    <citation type="submission" date="2018-09" db="EMBL/GenBank/DDBJ databases">
        <authorList>
            <person name="Zhu H."/>
        </authorList>
    </citation>
    <scope>NUCLEOTIDE SEQUENCE [LARGE SCALE GENOMIC DNA]</scope>
    <source>
        <strain evidence="1 2">K2S05-167</strain>
    </source>
</reference>
<protein>
    <submittedName>
        <fullName evidence="1">Uncharacterized protein</fullName>
    </submittedName>
</protein>
<organism evidence="1 2">
    <name type="scientific">Deinococcus cavernae</name>
    <dbReference type="NCBI Taxonomy" id="2320857"/>
    <lineage>
        <taxon>Bacteria</taxon>
        <taxon>Thermotogati</taxon>
        <taxon>Deinococcota</taxon>
        <taxon>Deinococci</taxon>
        <taxon>Deinococcales</taxon>
        <taxon>Deinococcaceae</taxon>
        <taxon>Deinococcus</taxon>
    </lineage>
</organism>
<keyword evidence="2" id="KW-1185">Reference proteome</keyword>
<gene>
    <name evidence="1" type="ORF">D3875_21390</name>
</gene>
<proteinExistence type="predicted"/>
<dbReference type="EMBL" id="QYUJ01000030">
    <property type="protein sequence ID" value="RJF68908.1"/>
    <property type="molecule type" value="Genomic_DNA"/>
</dbReference>
<accession>A0A418UZM6</accession>
<name>A0A418UZM6_9DEIO</name>
<dbReference type="AlphaFoldDB" id="A0A418UZM6"/>
<dbReference type="Proteomes" id="UP000286287">
    <property type="component" value="Unassembled WGS sequence"/>
</dbReference>
<evidence type="ECO:0000313" key="1">
    <source>
        <dbReference type="EMBL" id="RJF68908.1"/>
    </source>
</evidence>
<sequence length="78" mass="8983">MIRFIRHEGETIVVEVAGQQHTLTRRLRWYVKSVGLLIDEEVQRWAVNDLHAVRISRPILKIGGKPLKAWAVSSSKTH</sequence>
<comment type="caution">
    <text evidence="1">The sequence shown here is derived from an EMBL/GenBank/DDBJ whole genome shotgun (WGS) entry which is preliminary data.</text>
</comment>